<protein>
    <submittedName>
        <fullName evidence="1">Macrocin O-methyl transferase</fullName>
    </submittedName>
</protein>
<dbReference type="PANTHER" id="PTHR40036">
    <property type="entry name" value="MACROCIN O-METHYLTRANSFERASE"/>
    <property type="match status" value="1"/>
</dbReference>
<evidence type="ECO:0000313" key="1">
    <source>
        <dbReference type="EMBL" id="UFX99922.1"/>
    </source>
</evidence>
<dbReference type="InterPro" id="IPR008884">
    <property type="entry name" value="TylF_MeTrfase"/>
</dbReference>
<dbReference type="Gene3D" id="3.40.50.150">
    <property type="entry name" value="Vaccinia Virus protein VP39"/>
    <property type="match status" value="1"/>
</dbReference>
<dbReference type="GO" id="GO:0016740">
    <property type="term" value="F:transferase activity"/>
    <property type="evidence" value="ECO:0007669"/>
    <property type="project" value="UniProtKB-KW"/>
</dbReference>
<reference evidence="1" key="1">
    <citation type="submission" date="2018-03" db="EMBL/GenBank/DDBJ databases">
        <title>Draft genome sequences of Megaviruse, new member of the family Mimiviridae isolated from water in Shanghai, China.</title>
        <authorList>
            <person name="Xia Y."/>
        </authorList>
    </citation>
    <scope>NUCLEOTIDE SEQUENCE</scope>
    <source>
        <strain evidence="1">SH</strain>
    </source>
</reference>
<sequence>MILILIIIIIVLFMFLSVYRKWYYYYYLKNKLFPLQISDIKLEDDITKEDNYNKIIKILPRKPTNDEIIFLLKYKKFMDLPNVYSMCDNNKIKQIEFIVKQVFKRNIPGSFVETGVWKGGMAMWMKCIMKYHNQNRNLWLFDTFDIFPEPKHSKDKIIHNITNLLFEKSPTVYDVIENFKKFGLLDDKVYFIVGDFLKTLEHTDPGKIAILRLDSDYYDSTLFVLNNYYHKVVSGGYIIIDDYNNYHVACKNAVDYFRKINKIKSPIYDVNNESVYWIK</sequence>
<dbReference type="SUPFAM" id="SSF53335">
    <property type="entry name" value="S-adenosyl-L-methionine-dependent methyltransferases"/>
    <property type="match status" value="1"/>
</dbReference>
<accession>A0A8K1T2L9</accession>
<organism evidence="1">
    <name type="scientific">Megavirus baoshan</name>
    <dbReference type="NCBI Taxonomy" id="2496520"/>
    <lineage>
        <taxon>Viruses</taxon>
        <taxon>Varidnaviria</taxon>
        <taxon>Bamfordvirae</taxon>
        <taxon>Nucleocytoviricota</taxon>
        <taxon>Megaviricetes</taxon>
        <taxon>Imitervirales</taxon>
        <taxon>Mimiviridae</taxon>
        <taxon>Megamimivirinae</taxon>
        <taxon>Megavirus</taxon>
        <taxon>Megavirus baoshanense</taxon>
    </lineage>
</organism>
<keyword evidence="1" id="KW-0808">Transferase</keyword>
<dbReference type="Pfam" id="PF05711">
    <property type="entry name" value="TylF"/>
    <property type="match status" value="1"/>
</dbReference>
<name>A0A8K1T2L9_9VIRU</name>
<dbReference type="PANTHER" id="PTHR40036:SF1">
    <property type="entry name" value="MACROCIN O-METHYLTRANSFERASE"/>
    <property type="match status" value="1"/>
</dbReference>
<dbReference type="EMBL" id="MH046811">
    <property type="protein sequence ID" value="UFX99922.1"/>
    <property type="molecule type" value="Genomic_DNA"/>
</dbReference>
<gene>
    <name evidence="1" type="ORF">Mb1033</name>
</gene>
<proteinExistence type="predicted"/>
<dbReference type="InterPro" id="IPR029063">
    <property type="entry name" value="SAM-dependent_MTases_sf"/>
</dbReference>